<name>A0AAQ3TFG5_PASNO</name>
<evidence type="ECO:0000313" key="3">
    <source>
        <dbReference type="Proteomes" id="UP001341281"/>
    </source>
</evidence>
<dbReference type="AlphaFoldDB" id="A0AAQ3TFG5"/>
<protein>
    <submittedName>
        <fullName evidence="2">Uncharacterized protein</fullName>
    </submittedName>
</protein>
<feature type="region of interest" description="Disordered" evidence="1">
    <location>
        <begin position="70"/>
        <end position="133"/>
    </location>
</feature>
<evidence type="ECO:0000256" key="1">
    <source>
        <dbReference type="SAM" id="MobiDB-lite"/>
    </source>
</evidence>
<dbReference type="Proteomes" id="UP001341281">
    <property type="component" value="Chromosome 04"/>
</dbReference>
<proteinExistence type="predicted"/>
<dbReference type="EMBL" id="CP144748">
    <property type="protein sequence ID" value="WVZ70839.1"/>
    <property type="molecule type" value="Genomic_DNA"/>
</dbReference>
<keyword evidence="3" id="KW-1185">Reference proteome</keyword>
<organism evidence="2 3">
    <name type="scientific">Paspalum notatum var. saurae</name>
    <dbReference type="NCBI Taxonomy" id="547442"/>
    <lineage>
        <taxon>Eukaryota</taxon>
        <taxon>Viridiplantae</taxon>
        <taxon>Streptophyta</taxon>
        <taxon>Embryophyta</taxon>
        <taxon>Tracheophyta</taxon>
        <taxon>Spermatophyta</taxon>
        <taxon>Magnoliopsida</taxon>
        <taxon>Liliopsida</taxon>
        <taxon>Poales</taxon>
        <taxon>Poaceae</taxon>
        <taxon>PACMAD clade</taxon>
        <taxon>Panicoideae</taxon>
        <taxon>Andropogonodae</taxon>
        <taxon>Paspaleae</taxon>
        <taxon>Paspalinae</taxon>
        <taxon>Paspalum</taxon>
    </lineage>
</organism>
<feature type="compositionally biased region" description="Low complexity" evidence="1">
    <location>
        <begin position="86"/>
        <end position="120"/>
    </location>
</feature>
<gene>
    <name evidence="2" type="ORF">U9M48_019475</name>
</gene>
<reference evidence="2 3" key="1">
    <citation type="submission" date="2024-02" db="EMBL/GenBank/DDBJ databases">
        <title>High-quality chromosome-scale genome assembly of Pensacola bahiagrass (Paspalum notatum Flugge var. saurae).</title>
        <authorList>
            <person name="Vega J.M."/>
            <person name="Podio M."/>
            <person name="Orjuela J."/>
            <person name="Siena L.A."/>
            <person name="Pessino S.C."/>
            <person name="Combes M.C."/>
            <person name="Mariac C."/>
            <person name="Albertini E."/>
            <person name="Pupilli F."/>
            <person name="Ortiz J.P.A."/>
            <person name="Leblanc O."/>
        </authorList>
    </citation>
    <scope>NUCLEOTIDE SEQUENCE [LARGE SCALE GENOMIC DNA]</scope>
    <source>
        <strain evidence="2">R1</strain>
        <tissue evidence="2">Leaf</tissue>
    </source>
</reference>
<evidence type="ECO:0000313" key="2">
    <source>
        <dbReference type="EMBL" id="WVZ70839.1"/>
    </source>
</evidence>
<sequence length="166" mass="18296">MAFPAPTPLPWRLLHRDPAAASRCRSSPPHQAAAPPWRPTSFLFPLPSSPSSAAAPILFPCRLHHEQQKQQPLGCPLPWRSKQQQYRRPSYSNRRRPPSYGRRPSVPLLPVARQQQQQQVGGHGAGHQSPWRHPFAPIQQLGADGPPLHAQAAVAAVHLGSPLYSA</sequence>
<accession>A0AAQ3TFG5</accession>